<dbReference type="Proteomes" id="UP000017127">
    <property type="component" value="Unassembled WGS sequence"/>
</dbReference>
<proteinExistence type="predicted"/>
<dbReference type="PANTHER" id="PTHR12049">
    <property type="entry name" value="PROTEIN ARGININE METHYLTRANSFERASE NDUFAF7, MITOCHONDRIAL"/>
    <property type="match status" value="1"/>
</dbReference>
<dbReference type="InterPro" id="IPR029063">
    <property type="entry name" value="SAM-dependent_MTases_sf"/>
</dbReference>
<protein>
    <submittedName>
        <fullName evidence="3">S-adenosyl-L-methionine-dependent methyltransferase family protein</fullName>
    </submittedName>
</protein>
<dbReference type="Gene3D" id="3.40.50.12710">
    <property type="match status" value="1"/>
</dbReference>
<dbReference type="PATRIC" id="fig|1348334.3.peg.504"/>
<keyword evidence="2 3" id="KW-0808">Transferase</keyword>
<evidence type="ECO:0000256" key="1">
    <source>
        <dbReference type="ARBA" id="ARBA00022603"/>
    </source>
</evidence>
<evidence type="ECO:0000313" key="3">
    <source>
        <dbReference type="EMBL" id="ERT09410.1"/>
    </source>
</evidence>
<keyword evidence="4" id="KW-1185">Reference proteome</keyword>
<dbReference type="InterPro" id="IPR038375">
    <property type="entry name" value="NDUFAF7_sf"/>
</dbReference>
<dbReference type="GO" id="GO:0032259">
    <property type="term" value="P:methylation"/>
    <property type="evidence" value="ECO:0007669"/>
    <property type="project" value="UniProtKB-KW"/>
</dbReference>
<gene>
    <name evidence="3" type="ORF">M595_0510</name>
</gene>
<dbReference type="PANTHER" id="PTHR12049:SF7">
    <property type="entry name" value="PROTEIN ARGININE METHYLTRANSFERASE NDUFAF7, MITOCHONDRIAL"/>
    <property type="match status" value="1"/>
</dbReference>
<sequence length="372" mass="41868">MSWVLYHPQQGYYATPPTRIGASGDFFTAPHLGKDFGELLAEQLVEMWEVLHQPQPFTLVEMGAGQGILAADILQYIQQRYPHCFNAVDYIIIEKSAALKAEQQQKLSDQIGSSVSVRWCEWDDIPNDSITGCFFSNELVDALPVHQVVVRNRQLREIYVSLNTHSEGNNSINAYFTEIEADLSTPQLQTYFETLKIDLFSDIYSDGYRTEINLAALDWMTTVTNKLQQGFVLTIDYGYSAERYYSPTRASGTLQCYYQHRHHNNPYIHIGQQDITAHVDFTALEKQGELLGLEVIGFTQQALFLMALGLGDRIAAISQTQGQNLSEVLRRREALHSLINPMGLGNFGVLIQSKGLATENPIQLKGLTIPTL</sequence>
<dbReference type="InterPro" id="IPR003788">
    <property type="entry name" value="NDUFAF7"/>
</dbReference>
<dbReference type="GO" id="GO:0035243">
    <property type="term" value="F:protein-arginine omega-N symmetric methyltransferase activity"/>
    <property type="evidence" value="ECO:0007669"/>
    <property type="project" value="TreeGrafter"/>
</dbReference>
<dbReference type="SUPFAM" id="SSF53335">
    <property type="entry name" value="S-adenosyl-L-methionine-dependent methyltransferases"/>
    <property type="match status" value="1"/>
</dbReference>
<name>U7QQQ4_9CYAN</name>
<evidence type="ECO:0000256" key="2">
    <source>
        <dbReference type="ARBA" id="ARBA00022679"/>
    </source>
</evidence>
<keyword evidence="1 3" id="KW-0489">Methyltransferase</keyword>
<dbReference type="AlphaFoldDB" id="U7QQQ4"/>
<dbReference type="Pfam" id="PF02636">
    <property type="entry name" value="Methyltransf_28"/>
    <property type="match status" value="1"/>
</dbReference>
<accession>U7QQQ4</accession>
<organism evidence="3 4">
    <name type="scientific">Lyngbya aestuarii BL J</name>
    <dbReference type="NCBI Taxonomy" id="1348334"/>
    <lineage>
        <taxon>Bacteria</taxon>
        <taxon>Bacillati</taxon>
        <taxon>Cyanobacteriota</taxon>
        <taxon>Cyanophyceae</taxon>
        <taxon>Oscillatoriophycideae</taxon>
        <taxon>Oscillatoriales</taxon>
        <taxon>Microcoleaceae</taxon>
        <taxon>Lyngbya</taxon>
    </lineage>
</organism>
<dbReference type="EMBL" id="AUZM01000003">
    <property type="protein sequence ID" value="ERT09410.1"/>
    <property type="molecule type" value="Genomic_DNA"/>
</dbReference>
<reference evidence="3 4" key="1">
    <citation type="journal article" date="2013" name="Front. Microbiol.">
        <title>Comparative genomic analyses of the cyanobacterium, Lyngbya aestuarii BL J, a powerful hydrogen producer.</title>
        <authorList>
            <person name="Kothari A."/>
            <person name="Vaughn M."/>
            <person name="Garcia-Pichel F."/>
        </authorList>
    </citation>
    <scope>NUCLEOTIDE SEQUENCE [LARGE SCALE GENOMIC DNA]</scope>
    <source>
        <strain evidence="3 4">BL J</strain>
    </source>
</reference>
<comment type="caution">
    <text evidence="3">The sequence shown here is derived from an EMBL/GenBank/DDBJ whole genome shotgun (WGS) entry which is preliminary data.</text>
</comment>
<evidence type="ECO:0000313" key="4">
    <source>
        <dbReference type="Proteomes" id="UP000017127"/>
    </source>
</evidence>